<feature type="domain" description="YcaO" evidence="1">
    <location>
        <begin position="94"/>
        <end position="489"/>
    </location>
</feature>
<proteinExistence type="predicted"/>
<dbReference type="Pfam" id="PF02624">
    <property type="entry name" value="YcaO"/>
    <property type="match status" value="1"/>
</dbReference>
<dbReference type="Gene3D" id="3.30.160.660">
    <property type="match status" value="1"/>
</dbReference>
<reference evidence="2" key="1">
    <citation type="submission" date="2021-03" db="EMBL/GenBank/DDBJ databases">
        <title>Whole genome sequence of Streptomyces bomunensis MMS17-BM035.</title>
        <authorList>
            <person name="Lee J.H."/>
        </authorList>
    </citation>
    <scope>NUCLEOTIDE SEQUENCE</scope>
    <source>
        <strain evidence="2">MMS17-BM035</strain>
    </source>
</reference>
<dbReference type="EMBL" id="JAGIQL010000007">
    <property type="protein sequence ID" value="MBP0456590.1"/>
    <property type="molecule type" value="Genomic_DNA"/>
</dbReference>
<dbReference type="Gene3D" id="3.30.1330.230">
    <property type="match status" value="1"/>
</dbReference>
<comment type="caution">
    <text evidence="2">The sequence shown here is derived from an EMBL/GenBank/DDBJ whole genome shotgun (WGS) entry which is preliminary data.</text>
</comment>
<keyword evidence="3" id="KW-1185">Reference proteome</keyword>
<name>A0A940MAR2_9ACTN</name>
<dbReference type="PANTHER" id="PTHR37809:SF1">
    <property type="entry name" value="RIBOSOMAL PROTEIN S12 METHYLTHIOTRANSFERASE ACCESSORY FACTOR YCAO"/>
    <property type="match status" value="1"/>
</dbReference>
<dbReference type="AlphaFoldDB" id="A0A940MAR2"/>
<dbReference type="InterPro" id="IPR003776">
    <property type="entry name" value="YcaO-like_dom"/>
</dbReference>
<dbReference type="PROSITE" id="PS51664">
    <property type="entry name" value="YCAO"/>
    <property type="match status" value="1"/>
</dbReference>
<evidence type="ECO:0000259" key="1">
    <source>
        <dbReference type="PROSITE" id="PS51664"/>
    </source>
</evidence>
<evidence type="ECO:0000313" key="3">
    <source>
        <dbReference type="Proteomes" id="UP000670475"/>
    </source>
</evidence>
<protein>
    <submittedName>
        <fullName evidence="2">YcaO-like family protein</fullName>
    </submittedName>
</protein>
<dbReference type="Gene3D" id="3.30.40.250">
    <property type="match status" value="1"/>
</dbReference>
<sequence length="491" mass="53398">MSAPTLRSTWVNRGSEAFPATMADEEHAALSELLALYNPVGGPITRVFTELAGPGPLHSNVATASFSSIDRLLRRLTGVPSLDPGTENSISAGGKGFTLFDMFASSAGETVERVIGSLRGTGGAEQRFGTYDALRRSGVPCLHPDRIPLFSAAQYARPDFVYAPLTTSTPVGWTRGTHLVSGDEVWVPSQLVQLVHLAEPGEASVGYGSSGGLSSHVTREAAIYHGVREIVERDALNLRWYLRVPPERVTVASPPRSRRLRVLLDELAAQNEPVDLLHHSLDIPEIPVFTAVRVEPWRNRFSFCAGAGADLDAETALTEAISEFGQSERILRSSFLAPGRPVSKLFARQFGMSPDAPLAEMLTYVQAMGYYGNRELRGLLTAHRRAGDEVALEAIGSAPPPREGGPADAARLDALRTVLDRHRIDPVVIDRTPQGLDHLKLVRVFVPDLTQPFLQSRPMLGHPRFARVRDWLGERTPLTGDPQAAPPLPYP</sequence>
<gene>
    <name evidence="2" type="ORF">JFN87_03615</name>
</gene>
<dbReference type="RefSeq" id="WP_209338371.1">
    <property type="nucleotide sequence ID" value="NZ_JAGIQL010000007.1"/>
</dbReference>
<accession>A0A940MAR2</accession>
<dbReference type="Proteomes" id="UP000670475">
    <property type="component" value="Unassembled WGS sequence"/>
</dbReference>
<dbReference type="PANTHER" id="PTHR37809">
    <property type="entry name" value="RIBOSOMAL PROTEIN S12 METHYLTHIOTRANSFERASE ACCESSORY FACTOR YCAO"/>
    <property type="match status" value="1"/>
</dbReference>
<evidence type="ECO:0000313" key="2">
    <source>
        <dbReference type="EMBL" id="MBP0456590.1"/>
    </source>
</evidence>
<organism evidence="2 3">
    <name type="scientific">Streptomyces montanisoli</name>
    <dbReference type="NCBI Taxonomy" id="2798581"/>
    <lineage>
        <taxon>Bacteria</taxon>
        <taxon>Bacillati</taxon>
        <taxon>Actinomycetota</taxon>
        <taxon>Actinomycetes</taxon>
        <taxon>Kitasatosporales</taxon>
        <taxon>Streptomycetaceae</taxon>
        <taxon>Streptomyces</taxon>
    </lineage>
</organism>